<dbReference type="InterPro" id="IPR001466">
    <property type="entry name" value="Beta-lactam-related"/>
</dbReference>
<evidence type="ECO:0000313" key="3">
    <source>
        <dbReference type="EMBL" id="PVY42355.1"/>
    </source>
</evidence>
<feature type="signal peptide" evidence="1">
    <location>
        <begin position="1"/>
        <end position="22"/>
    </location>
</feature>
<evidence type="ECO:0000256" key="1">
    <source>
        <dbReference type="SAM" id="SignalP"/>
    </source>
</evidence>
<dbReference type="SUPFAM" id="SSF56601">
    <property type="entry name" value="beta-lactamase/transpeptidase-like"/>
    <property type="match status" value="1"/>
</dbReference>
<accession>A0A2U1B106</accession>
<dbReference type="AlphaFoldDB" id="A0A2U1B106"/>
<keyword evidence="4" id="KW-1185">Reference proteome</keyword>
<dbReference type="InterPro" id="IPR012338">
    <property type="entry name" value="Beta-lactam/transpept-like"/>
</dbReference>
<dbReference type="PROSITE" id="PS51257">
    <property type="entry name" value="PROKAR_LIPOPROTEIN"/>
    <property type="match status" value="1"/>
</dbReference>
<name>A0A2U1B106_9BACT</name>
<dbReference type="Pfam" id="PF00144">
    <property type="entry name" value="Beta-lactamase"/>
    <property type="match status" value="1"/>
</dbReference>
<protein>
    <submittedName>
        <fullName evidence="3">CubicO group peptidase (Beta-lactamase class C family)</fullName>
    </submittedName>
</protein>
<dbReference type="Gene3D" id="3.40.710.10">
    <property type="entry name" value="DD-peptidase/beta-lactamase superfamily"/>
    <property type="match status" value="1"/>
</dbReference>
<dbReference type="OrthoDB" id="9793489at2"/>
<sequence>MYRRLSAALLLCSMLACQVIMEGPVDFKNKLLEAGKFSFSHFSESNSKQMTAITSTTGGLVYLSPAATHSTNSNSSSSSAESAVAKRGIYYNVVAADGSVVQQEAVPGSAFIDFDETLHAIMQRYDVPGLSVSITRNGEPVFVRSYGYADKESNELVSDLSLFRIASLSKPITSAGILKLIQDGKLTLADKVFGPEGILADEFPAPAADPNIELITVYHLLTHTAGWTTKGGDPMLVEHAATAREIITDQLQHQALGHHPGLTNAYSNLGYSILGRVIEKVTGKSYQAYIQEDILQPAKVFGMRIAGDSEAEKVLNEVKYYQREHSPYAYNMTRMDAHGGWLSSTGDLMRFMALIDRNPVIPDLIGENLLQTTYFGGDTWTHFGSLPGTTAVLSRVNDEYSFVVLANTRYNRSPNQIADEVSDALKQKILSMENWPSGTEQLASND</sequence>
<proteinExistence type="predicted"/>
<reference evidence="3 4" key="1">
    <citation type="submission" date="2018-04" db="EMBL/GenBank/DDBJ databases">
        <title>Genomic Encyclopedia of Type Strains, Phase IV (KMG-IV): sequencing the most valuable type-strain genomes for metagenomic binning, comparative biology and taxonomic classification.</title>
        <authorList>
            <person name="Goeker M."/>
        </authorList>
    </citation>
    <scope>NUCLEOTIDE SEQUENCE [LARGE SCALE GENOMIC DNA]</scope>
    <source>
        <strain evidence="3 4">DSM 100231</strain>
    </source>
</reference>
<dbReference type="InterPro" id="IPR050491">
    <property type="entry name" value="AmpC-like"/>
</dbReference>
<dbReference type="PANTHER" id="PTHR46825">
    <property type="entry name" value="D-ALANYL-D-ALANINE-CARBOXYPEPTIDASE/ENDOPEPTIDASE AMPH"/>
    <property type="match status" value="1"/>
</dbReference>
<gene>
    <name evidence="3" type="ORF">C8E01_103221</name>
</gene>
<dbReference type="PANTHER" id="PTHR46825:SF9">
    <property type="entry name" value="BETA-LACTAMASE-RELATED DOMAIN-CONTAINING PROTEIN"/>
    <property type="match status" value="1"/>
</dbReference>
<feature type="chain" id="PRO_5015569808" evidence="1">
    <location>
        <begin position="23"/>
        <end position="446"/>
    </location>
</feature>
<evidence type="ECO:0000259" key="2">
    <source>
        <dbReference type="Pfam" id="PF00144"/>
    </source>
</evidence>
<dbReference type="Proteomes" id="UP000245466">
    <property type="component" value="Unassembled WGS sequence"/>
</dbReference>
<organism evidence="3 4">
    <name type="scientific">Pontibacter virosus</name>
    <dbReference type="NCBI Taxonomy" id="1765052"/>
    <lineage>
        <taxon>Bacteria</taxon>
        <taxon>Pseudomonadati</taxon>
        <taxon>Bacteroidota</taxon>
        <taxon>Cytophagia</taxon>
        <taxon>Cytophagales</taxon>
        <taxon>Hymenobacteraceae</taxon>
        <taxon>Pontibacter</taxon>
    </lineage>
</organism>
<dbReference type="EMBL" id="QEKI01000003">
    <property type="protein sequence ID" value="PVY42355.1"/>
    <property type="molecule type" value="Genomic_DNA"/>
</dbReference>
<feature type="domain" description="Beta-lactamase-related" evidence="2">
    <location>
        <begin position="114"/>
        <end position="384"/>
    </location>
</feature>
<evidence type="ECO:0000313" key="4">
    <source>
        <dbReference type="Proteomes" id="UP000245466"/>
    </source>
</evidence>
<comment type="caution">
    <text evidence="3">The sequence shown here is derived from an EMBL/GenBank/DDBJ whole genome shotgun (WGS) entry which is preliminary data.</text>
</comment>
<keyword evidence="1" id="KW-0732">Signal</keyword>